<gene>
    <name evidence="3" type="ORF">CWI69_07850</name>
</gene>
<dbReference type="InterPro" id="IPR015424">
    <property type="entry name" value="PyrdxlP-dep_Trfase"/>
</dbReference>
<dbReference type="Gene3D" id="3.40.640.10">
    <property type="entry name" value="Type I PLP-dependent aspartate aminotransferase-like (Major domain)"/>
    <property type="match status" value="1"/>
</dbReference>
<keyword evidence="3" id="KW-0456">Lyase</keyword>
<evidence type="ECO:0000256" key="1">
    <source>
        <dbReference type="ARBA" id="ARBA00022898"/>
    </source>
</evidence>
<dbReference type="InterPro" id="IPR000192">
    <property type="entry name" value="Aminotrans_V_dom"/>
</dbReference>
<protein>
    <submittedName>
        <fullName evidence="3">Selenocysteine lyase</fullName>
    </submittedName>
</protein>
<dbReference type="GO" id="GO:0016829">
    <property type="term" value="F:lyase activity"/>
    <property type="evidence" value="ECO:0007669"/>
    <property type="project" value="UniProtKB-KW"/>
</dbReference>
<dbReference type="InterPro" id="IPR015421">
    <property type="entry name" value="PyrdxlP-dep_Trfase_major"/>
</dbReference>
<dbReference type="Pfam" id="PF00266">
    <property type="entry name" value="Aminotran_5"/>
    <property type="match status" value="1"/>
</dbReference>
<dbReference type="SUPFAM" id="SSF53383">
    <property type="entry name" value="PLP-dependent transferases"/>
    <property type="match status" value="1"/>
</dbReference>
<dbReference type="InterPro" id="IPR015422">
    <property type="entry name" value="PyrdxlP-dep_Trfase_small"/>
</dbReference>
<feature type="domain" description="Aminotransferase class V" evidence="2">
    <location>
        <begin position="35"/>
        <end position="362"/>
    </location>
</feature>
<dbReference type="EMBL" id="PIPW01000002">
    <property type="protein sequence ID" value="RUO52939.1"/>
    <property type="molecule type" value="Genomic_DNA"/>
</dbReference>
<proteinExistence type="predicted"/>
<sequence length="388" mass="44500">MSYKKHYQHFLKLHPETLHCAPHSHHYWPDVTREAQLAYWDDSAKGADHKWDVIFGERIPAVQKLLAGLLDHPAPEQFVFAPNTHELVYRVLSCFDPERPLRILTTEAEFYSFSRQVRRIEERSNVTVERVACEPFASLSERWEAALKAGSYDLVFISQVFFNSGVVAPAAESWLSLLPESTVVVIDGYHGCGALPTSLRANADRVFYLAGSYKYLQAGEGCCFMTVPRNCELRPEYTGWFADFASLAKPQQAQIGYADDGLRFAGATMDYTALYRLQAVLNWWRQEGITVAQVHSYVQCLQERFLQVIDALQHPLLNRDRLLAHNLEQHGHFLTFEFETEQQLTELADTLRNAGVETDSRGRRLRFGFALYHDAEDYEQLKKAFAVR</sequence>
<evidence type="ECO:0000313" key="3">
    <source>
        <dbReference type="EMBL" id="RUO52939.1"/>
    </source>
</evidence>
<dbReference type="Proteomes" id="UP000287198">
    <property type="component" value="Unassembled WGS sequence"/>
</dbReference>
<evidence type="ECO:0000313" key="4">
    <source>
        <dbReference type="Proteomes" id="UP000287198"/>
    </source>
</evidence>
<keyword evidence="4" id="KW-1185">Reference proteome</keyword>
<dbReference type="RefSeq" id="WP_126763526.1">
    <property type="nucleotide sequence ID" value="NZ_JBHLTZ010000012.1"/>
</dbReference>
<name>A0A432XW53_9GAMM</name>
<comment type="caution">
    <text evidence="3">The sequence shown here is derived from an EMBL/GenBank/DDBJ whole genome shotgun (WGS) entry which is preliminary data.</text>
</comment>
<evidence type="ECO:0000259" key="2">
    <source>
        <dbReference type="Pfam" id="PF00266"/>
    </source>
</evidence>
<organism evidence="3 4">
    <name type="scientific">Pseudidiomarina halophila</name>
    <dbReference type="NCBI Taxonomy" id="1449799"/>
    <lineage>
        <taxon>Bacteria</taxon>
        <taxon>Pseudomonadati</taxon>
        <taxon>Pseudomonadota</taxon>
        <taxon>Gammaproteobacteria</taxon>
        <taxon>Alteromonadales</taxon>
        <taxon>Idiomarinaceae</taxon>
        <taxon>Pseudidiomarina</taxon>
    </lineage>
</organism>
<dbReference type="AlphaFoldDB" id="A0A432XW53"/>
<dbReference type="Gene3D" id="3.90.1150.10">
    <property type="entry name" value="Aspartate Aminotransferase, domain 1"/>
    <property type="match status" value="1"/>
</dbReference>
<dbReference type="OrthoDB" id="5501089at2"/>
<reference evidence="4" key="1">
    <citation type="journal article" date="2018" name="Front. Microbiol.">
        <title>Genome-Based Analysis Reveals the Taxonomy and Diversity of the Family Idiomarinaceae.</title>
        <authorList>
            <person name="Liu Y."/>
            <person name="Lai Q."/>
            <person name="Shao Z."/>
        </authorList>
    </citation>
    <scope>NUCLEOTIDE SEQUENCE [LARGE SCALE GENOMIC DNA]</scope>
    <source>
        <strain evidence="4">BH195</strain>
    </source>
</reference>
<keyword evidence="1" id="KW-0663">Pyridoxal phosphate</keyword>
<accession>A0A432XW53</accession>